<keyword evidence="1" id="KW-0732">Signal</keyword>
<reference evidence="2 3" key="1">
    <citation type="journal article" date="2014" name="Int. J. Syst. Evol. Microbiol.">
        <title>Carboxylicivirga gen. nov. in the family Marinilabiliaceae with two novel species, Carboxylicivirga mesophila sp. nov. and Carboxylicivirga taeanensis sp. nov., and reclassification of Cytophaga fermentans as Saccharicrinis fermentans gen. nov., comb. nov.</title>
        <authorList>
            <person name="Yang S.H."/>
            <person name="Seo H.S."/>
            <person name="Woo J.H."/>
            <person name="Oh H.M."/>
            <person name="Jang H."/>
            <person name="Lee J.H."/>
            <person name="Kim S.J."/>
            <person name="Kwon K.K."/>
        </authorList>
    </citation>
    <scope>NUCLEOTIDE SEQUENCE [LARGE SCALE GENOMIC DNA]</scope>
    <source>
        <strain evidence="2 3">JCM 18290</strain>
    </source>
</reference>
<comment type="caution">
    <text evidence="2">The sequence shown here is derived from an EMBL/GenBank/DDBJ whole genome shotgun (WGS) entry which is preliminary data.</text>
</comment>
<evidence type="ECO:0000256" key="1">
    <source>
        <dbReference type="SAM" id="SignalP"/>
    </source>
</evidence>
<accession>A0ABS5KAJ3</accession>
<feature type="chain" id="PRO_5047369136" description="DUF1207 domain-containing protein" evidence="1">
    <location>
        <begin position="28"/>
        <end position="262"/>
    </location>
</feature>
<organism evidence="2 3">
    <name type="scientific">Carboxylicivirga mesophila</name>
    <dbReference type="NCBI Taxonomy" id="1166478"/>
    <lineage>
        <taxon>Bacteria</taxon>
        <taxon>Pseudomonadati</taxon>
        <taxon>Bacteroidota</taxon>
        <taxon>Bacteroidia</taxon>
        <taxon>Marinilabiliales</taxon>
        <taxon>Marinilabiliaceae</taxon>
        <taxon>Carboxylicivirga</taxon>
    </lineage>
</organism>
<evidence type="ECO:0000313" key="2">
    <source>
        <dbReference type="EMBL" id="MBS2211984.1"/>
    </source>
</evidence>
<gene>
    <name evidence="2" type="ORF">KEM09_11245</name>
</gene>
<evidence type="ECO:0000313" key="3">
    <source>
        <dbReference type="Proteomes" id="UP000721861"/>
    </source>
</evidence>
<name>A0ABS5KAJ3_9BACT</name>
<sequence>MSYEIRAFLNFKYLCALLFLFVPVSMTCGQTTSNEYEQQGVFRPYFSRIHSNIEFYNFNPNEDGLYWVTNAKLNLSQRDYINIELIGVYHQKGGETIWTPGDFNLTYTRDFMPANRTNHGWQGLSASTKLVMPSGKPGNAGLFGHWILEPAIQYSWRLGDERFFISNKWRYNFPLANTADWSEPPIFIRFEPQFGYQGNRWSASVTMDNRMVYNRDAFVIFTRLDAGYKFNRQLGVNAFYTRRVRHTELFNTYAGVGLYYNF</sequence>
<feature type="signal peptide" evidence="1">
    <location>
        <begin position="1"/>
        <end position="27"/>
    </location>
</feature>
<protein>
    <recommendedName>
        <fullName evidence="4">DUF1207 domain-containing protein</fullName>
    </recommendedName>
</protein>
<evidence type="ECO:0008006" key="4">
    <source>
        <dbReference type="Google" id="ProtNLM"/>
    </source>
</evidence>
<dbReference type="Proteomes" id="UP000721861">
    <property type="component" value="Unassembled WGS sequence"/>
</dbReference>
<proteinExistence type="predicted"/>
<keyword evidence="3" id="KW-1185">Reference proteome</keyword>
<dbReference type="RefSeq" id="WP_212228365.1">
    <property type="nucleotide sequence ID" value="NZ_JAGUCN010000011.1"/>
</dbReference>
<dbReference type="EMBL" id="JAGUCN010000011">
    <property type="protein sequence ID" value="MBS2211984.1"/>
    <property type="molecule type" value="Genomic_DNA"/>
</dbReference>